<dbReference type="RefSeq" id="WP_161817232.1">
    <property type="nucleotide sequence ID" value="NZ_JAACJS010000002.1"/>
</dbReference>
<feature type="domain" description="Metallo-beta-lactamase" evidence="1">
    <location>
        <begin position="52"/>
        <end position="242"/>
    </location>
</feature>
<proteinExistence type="predicted"/>
<accession>A0ABW9ZPS7</accession>
<evidence type="ECO:0000313" key="3">
    <source>
        <dbReference type="Proteomes" id="UP000753802"/>
    </source>
</evidence>
<organism evidence="2 3">
    <name type="scientific">Sediminibacterium roseum</name>
    <dbReference type="NCBI Taxonomy" id="1978412"/>
    <lineage>
        <taxon>Bacteria</taxon>
        <taxon>Pseudomonadati</taxon>
        <taxon>Bacteroidota</taxon>
        <taxon>Chitinophagia</taxon>
        <taxon>Chitinophagales</taxon>
        <taxon>Chitinophagaceae</taxon>
        <taxon>Sediminibacterium</taxon>
    </lineage>
</organism>
<dbReference type="SUPFAM" id="SSF56281">
    <property type="entry name" value="Metallo-hydrolase/oxidoreductase"/>
    <property type="match status" value="1"/>
</dbReference>
<keyword evidence="3" id="KW-1185">Reference proteome</keyword>
<dbReference type="PANTHER" id="PTHR42951">
    <property type="entry name" value="METALLO-BETA-LACTAMASE DOMAIN-CONTAINING"/>
    <property type="match status" value="1"/>
</dbReference>
<evidence type="ECO:0000259" key="1">
    <source>
        <dbReference type="SMART" id="SM00849"/>
    </source>
</evidence>
<dbReference type="NCBIfam" id="NF012229">
    <property type="entry name" value="bla_class_B_core"/>
    <property type="match status" value="1"/>
</dbReference>
<dbReference type="PANTHER" id="PTHR42951:SF17">
    <property type="entry name" value="METALLO-BETA-LACTAMASE DOMAIN-CONTAINING PROTEIN"/>
    <property type="match status" value="1"/>
</dbReference>
<dbReference type="InterPro" id="IPR036866">
    <property type="entry name" value="RibonucZ/Hydroxyglut_hydro"/>
</dbReference>
<protein>
    <submittedName>
        <fullName evidence="2">Subclass B3 metallo-beta-lactamase</fullName>
    </submittedName>
</protein>
<dbReference type="InterPro" id="IPR001279">
    <property type="entry name" value="Metallo-B-lactamas"/>
</dbReference>
<evidence type="ECO:0000313" key="2">
    <source>
        <dbReference type="EMBL" id="NCI48924.1"/>
    </source>
</evidence>
<name>A0ABW9ZPS7_9BACT</name>
<dbReference type="SMART" id="SM00849">
    <property type="entry name" value="Lactamase_B"/>
    <property type="match status" value="1"/>
</dbReference>
<dbReference type="Pfam" id="PF00753">
    <property type="entry name" value="Lactamase_B"/>
    <property type="match status" value="1"/>
</dbReference>
<gene>
    <name evidence="2" type="primary">bla</name>
    <name evidence="2" type="ORF">GWC95_03250</name>
</gene>
<reference evidence="2 3" key="1">
    <citation type="submission" date="2020-01" db="EMBL/GenBank/DDBJ databases">
        <title>Genome analysis.</title>
        <authorList>
            <person name="Wu S."/>
            <person name="Wang G."/>
        </authorList>
    </citation>
    <scope>NUCLEOTIDE SEQUENCE [LARGE SCALE GENOMIC DNA]</scope>
    <source>
        <strain evidence="2 3">SYL130</strain>
    </source>
</reference>
<dbReference type="EMBL" id="JAACJS010000002">
    <property type="protein sequence ID" value="NCI48924.1"/>
    <property type="molecule type" value="Genomic_DNA"/>
</dbReference>
<dbReference type="Proteomes" id="UP000753802">
    <property type="component" value="Unassembled WGS sequence"/>
</dbReference>
<comment type="caution">
    <text evidence="2">The sequence shown here is derived from an EMBL/GenBank/DDBJ whole genome shotgun (WGS) entry which is preliminary data.</text>
</comment>
<dbReference type="Gene3D" id="3.60.15.10">
    <property type="entry name" value="Ribonuclease Z/Hydroxyacylglutathione hydrolase-like"/>
    <property type="match status" value="1"/>
</dbReference>
<dbReference type="InterPro" id="IPR050855">
    <property type="entry name" value="NDM-1-like"/>
</dbReference>
<dbReference type="NCBIfam" id="NF033105">
    <property type="entry name" value="bla_subclass_B3"/>
    <property type="match status" value="1"/>
</dbReference>
<sequence>MKTKILILLFVFFVFRLPAQKIIPPPNVQPSWSQPFAPFHIVGNLYYVGTYDLASYLIVTKAGNILINTGLAESAPLIKKNIETLGFRLRDIKILLTTQAHYDHVGAMAELKALTRASMMTLQGDVAVLADGGNSDYVFGGKGSTFKPVKTDRVLRDKDLITLGETTLTVHNSAGHTKGSTSFSFPVKEGNKTYTVLIANMPTILDDVKLAGMPGYRDVAKDFAATFSSLKKMKFDIFLASHASQFGLHEKYKAGDAYDPERFADHGMFLTNLAALEEIYKARLRKEGIR</sequence>